<sequence length="59" mass="6025">MSDNKKKKVLKPMGDGHMPAPPEDGPIVPTGDGHMPTPPKGGATTKGDGHMPAPPTKDA</sequence>
<name>A0A5P2XC49_STRST</name>
<proteinExistence type="predicted"/>
<reference evidence="3 4" key="1">
    <citation type="submission" date="2017-09" db="EMBL/GenBank/DDBJ databases">
        <authorList>
            <person name="Lee N."/>
            <person name="Cho B.-K."/>
        </authorList>
    </citation>
    <scope>NUCLEOTIDE SEQUENCE [LARGE SCALE GENOMIC DNA]</scope>
    <source>
        <strain evidence="3 4">ATCC 27465</strain>
    </source>
</reference>
<dbReference type="RefSeq" id="WP_150511687.1">
    <property type="nucleotide sequence ID" value="NZ_BMSQ01000018.1"/>
</dbReference>
<accession>A0A5P2XC49</accession>
<evidence type="ECO:0000256" key="1">
    <source>
        <dbReference type="SAM" id="MobiDB-lite"/>
    </source>
</evidence>
<dbReference type="EMBL" id="CP023690">
    <property type="protein sequence ID" value="QEV60600.1"/>
    <property type="molecule type" value="Genomic_DNA"/>
</dbReference>
<evidence type="ECO:0000313" key="4">
    <source>
        <dbReference type="Proteomes" id="UP000326505"/>
    </source>
</evidence>
<feature type="compositionally biased region" description="Basic residues" evidence="1">
    <location>
        <begin position="1"/>
        <end position="10"/>
    </location>
</feature>
<dbReference type="AlphaFoldDB" id="A0A5P2XC49"/>
<evidence type="ECO:0000313" key="3">
    <source>
        <dbReference type="EMBL" id="QEV60600.1"/>
    </source>
</evidence>
<dbReference type="EMBL" id="JACHJD010000010">
    <property type="protein sequence ID" value="MBB5106765.1"/>
    <property type="molecule type" value="Genomic_DNA"/>
</dbReference>
<protein>
    <recommendedName>
        <fullName evidence="6">Sigma-like protein</fullName>
    </recommendedName>
</protein>
<dbReference type="Proteomes" id="UP000326505">
    <property type="component" value="Chromosome"/>
</dbReference>
<evidence type="ECO:0000313" key="5">
    <source>
        <dbReference type="Proteomes" id="UP000549009"/>
    </source>
</evidence>
<evidence type="ECO:0008006" key="6">
    <source>
        <dbReference type="Google" id="ProtNLM"/>
    </source>
</evidence>
<reference evidence="2 5" key="2">
    <citation type="submission" date="2020-08" db="EMBL/GenBank/DDBJ databases">
        <title>Genomic Encyclopedia of Type Strains, Phase III (KMG-III): the genomes of soil and plant-associated and newly described type strains.</title>
        <authorList>
            <person name="Whitman W."/>
        </authorList>
    </citation>
    <scope>NUCLEOTIDE SEQUENCE [LARGE SCALE GENOMIC DNA]</scope>
    <source>
        <strain evidence="2 5">CECT 3146</strain>
    </source>
</reference>
<dbReference type="OrthoDB" id="4253555at2"/>
<organism evidence="3 4">
    <name type="scientific">Streptomyces spectabilis</name>
    <dbReference type="NCBI Taxonomy" id="68270"/>
    <lineage>
        <taxon>Bacteria</taxon>
        <taxon>Bacillati</taxon>
        <taxon>Actinomycetota</taxon>
        <taxon>Actinomycetes</taxon>
        <taxon>Kitasatosporales</taxon>
        <taxon>Streptomycetaceae</taxon>
        <taxon>Streptomyces</taxon>
    </lineage>
</organism>
<gene>
    <name evidence="3" type="ORF">CP982_19270</name>
    <name evidence="2" type="ORF">FHS40_005878</name>
</gene>
<evidence type="ECO:0000313" key="2">
    <source>
        <dbReference type="EMBL" id="MBB5106765.1"/>
    </source>
</evidence>
<feature type="region of interest" description="Disordered" evidence="1">
    <location>
        <begin position="1"/>
        <end position="59"/>
    </location>
</feature>
<keyword evidence="5" id="KW-1185">Reference proteome</keyword>
<dbReference type="Proteomes" id="UP000549009">
    <property type="component" value="Unassembled WGS sequence"/>
</dbReference>
<dbReference type="KEGG" id="sspb:CP982_19270"/>